<dbReference type="OrthoDB" id="9792392at2"/>
<protein>
    <submittedName>
        <fullName evidence="1">DUF1428 family protein</fullName>
    </submittedName>
</protein>
<dbReference type="InterPro" id="IPR011008">
    <property type="entry name" value="Dimeric_a/b-barrel"/>
</dbReference>
<dbReference type="RefSeq" id="WP_119760795.1">
    <property type="nucleotide sequence ID" value="NZ_QYUM01000002.1"/>
</dbReference>
<dbReference type="PIRSF" id="PIRSF007028">
    <property type="entry name" value="UCP007028"/>
    <property type="match status" value="1"/>
</dbReference>
<dbReference type="AlphaFoldDB" id="A0A418WS87"/>
<keyword evidence="2" id="KW-1185">Reference proteome</keyword>
<accession>A0A418WS87</accession>
<dbReference type="SUPFAM" id="SSF54909">
    <property type="entry name" value="Dimeric alpha+beta barrel"/>
    <property type="match status" value="1"/>
</dbReference>
<sequence length="117" mass="13377">MPYVDGFVLAVPTDKIDDYKKMARTAGDVWMEHGATSYVECLADDVPYGELTSFPRAVQQKDGETTVFSWITYPSREVRDEVMKKVMSDERLKMDMDSPPFDGKRMIFGGFKSFLDL</sequence>
<dbReference type="Pfam" id="PF07237">
    <property type="entry name" value="DUF1428"/>
    <property type="match status" value="1"/>
</dbReference>
<comment type="caution">
    <text evidence="1">The sequence shown here is derived from an EMBL/GenBank/DDBJ whole genome shotgun (WGS) entry which is preliminary data.</text>
</comment>
<organism evidence="1 2">
    <name type="scientific">Sphingomonas cavernae</name>
    <dbReference type="NCBI Taxonomy" id="2320861"/>
    <lineage>
        <taxon>Bacteria</taxon>
        <taxon>Pseudomonadati</taxon>
        <taxon>Pseudomonadota</taxon>
        <taxon>Alphaproteobacteria</taxon>
        <taxon>Sphingomonadales</taxon>
        <taxon>Sphingomonadaceae</taxon>
        <taxon>Sphingomonas</taxon>
    </lineage>
</organism>
<evidence type="ECO:0000313" key="2">
    <source>
        <dbReference type="Proteomes" id="UP000286100"/>
    </source>
</evidence>
<reference evidence="1 2" key="1">
    <citation type="submission" date="2018-09" db="EMBL/GenBank/DDBJ databases">
        <authorList>
            <person name="Zhu H."/>
        </authorList>
    </citation>
    <scope>NUCLEOTIDE SEQUENCE [LARGE SCALE GENOMIC DNA]</scope>
    <source>
        <strain evidence="1 2">K2R01-6</strain>
    </source>
</reference>
<proteinExistence type="predicted"/>
<dbReference type="EMBL" id="QYUM01000002">
    <property type="protein sequence ID" value="RJF94104.1"/>
    <property type="molecule type" value="Genomic_DNA"/>
</dbReference>
<evidence type="ECO:0000313" key="1">
    <source>
        <dbReference type="EMBL" id="RJF94104.1"/>
    </source>
</evidence>
<gene>
    <name evidence="1" type="ORF">D3876_07570</name>
</gene>
<dbReference type="Proteomes" id="UP000286100">
    <property type="component" value="Unassembled WGS sequence"/>
</dbReference>
<dbReference type="Gene3D" id="3.30.70.100">
    <property type="match status" value="1"/>
</dbReference>
<name>A0A418WS87_9SPHN</name>
<dbReference type="InterPro" id="IPR009874">
    <property type="entry name" value="DUF1428"/>
</dbReference>